<dbReference type="EMBL" id="BK003249">
    <property type="protein sequence ID" value="DAA03449.1"/>
    <property type="molecule type" value="Genomic_DNA"/>
</dbReference>
<gene>
    <name evidence="1" type="ORF">HDC20070</name>
</gene>
<organism evidence="1">
    <name type="scientific">Drosophila melanogaster</name>
    <name type="common">Fruit fly</name>
    <dbReference type="NCBI Taxonomy" id="7227"/>
    <lineage>
        <taxon>Eukaryota</taxon>
        <taxon>Metazoa</taxon>
        <taxon>Ecdysozoa</taxon>
        <taxon>Arthropoda</taxon>
        <taxon>Hexapoda</taxon>
        <taxon>Insecta</taxon>
        <taxon>Pterygota</taxon>
        <taxon>Neoptera</taxon>
        <taxon>Endopterygota</taxon>
        <taxon>Diptera</taxon>
        <taxon>Brachycera</taxon>
        <taxon>Muscomorpha</taxon>
        <taxon>Ephydroidea</taxon>
        <taxon>Drosophilidae</taxon>
        <taxon>Drosophila</taxon>
        <taxon>Sophophora</taxon>
    </lineage>
</organism>
<protein>
    <submittedName>
        <fullName evidence="1">HDC20070</fullName>
    </submittedName>
</protein>
<name>Q6II17_DROME</name>
<reference evidence="1" key="1">
    <citation type="journal article" date="2003" name="Genome Biol.">
        <title>An integrated gene annotation and transcriptional profiling approach towards the full gene content of the Drosophila genome.</title>
        <authorList>
            <person name="Hild M."/>
            <person name="Beckmann B."/>
            <person name="Haas S.A."/>
            <person name="Koch B."/>
            <person name="Solovyev V."/>
            <person name="Busold C."/>
            <person name="Fellenberg K."/>
            <person name="Boutros M."/>
            <person name="Vingron M."/>
            <person name="Sauer F."/>
            <person name="Hoheisel J.D."/>
            <person name="Paro R."/>
        </authorList>
    </citation>
    <scope>NUCLEOTIDE SEQUENCE</scope>
</reference>
<accession>Q6II17</accession>
<sequence>MMTTRMSDSVPLLLLSSQPNCLSVIRNSPWPPQQRHVLMQLCGKLSPEYPPSQCHVSNTGSKASLVSATQLVEYRGGAGWDLVGHGVLWDLKRDLLRDFWRDIAGYGEFSGGILVGTWRDQAGHGGIWDG</sequence>
<dbReference type="AlphaFoldDB" id="Q6II17"/>
<evidence type="ECO:0000313" key="1">
    <source>
        <dbReference type="EMBL" id="DAA03449.1"/>
    </source>
</evidence>
<proteinExistence type="predicted"/>